<proteinExistence type="predicted"/>
<evidence type="ECO:0000313" key="2">
    <source>
        <dbReference type="Proteomes" id="UP000092377"/>
    </source>
</evidence>
<organism evidence="1 2">
    <name type="scientific">Morganella psychrotolerans</name>
    <dbReference type="NCBI Taxonomy" id="368603"/>
    <lineage>
        <taxon>Bacteria</taxon>
        <taxon>Pseudomonadati</taxon>
        <taxon>Pseudomonadota</taxon>
        <taxon>Gammaproteobacteria</taxon>
        <taxon>Enterobacterales</taxon>
        <taxon>Morganellaceae</taxon>
        <taxon>Morganella</taxon>
    </lineage>
</organism>
<dbReference type="Gene3D" id="3.40.50.720">
    <property type="entry name" value="NAD(P)-binding Rossmann-like Domain"/>
    <property type="match status" value="1"/>
</dbReference>
<dbReference type="Proteomes" id="UP000092377">
    <property type="component" value="Unassembled WGS sequence"/>
</dbReference>
<dbReference type="RefSeq" id="WP_067403796.1">
    <property type="nucleotide sequence ID" value="NZ_LZEY01000034.1"/>
</dbReference>
<reference evidence="2" key="1">
    <citation type="submission" date="2016-06" db="EMBL/GenBank/DDBJ databases">
        <authorList>
            <person name="Butler K."/>
        </authorList>
    </citation>
    <scope>NUCLEOTIDE SEQUENCE [LARGE SCALE GENOMIC DNA]</scope>
    <source>
        <strain evidence="2">GCSL-Mp20</strain>
    </source>
</reference>
<dbReference type="Gene3D" id="3.90.1710.10">
    <property type="entry name" value="Enterococcus faecalis V583 domain"/>
    <property type="match status" value="1"/>
</dbReference>
<evidence type="ECO:0000313" key="1">
    <source>
        <dbReference type="EMBL" id="OBU06263.1"/>
    </source>
</evidence>
<dbReference type="Gene3D" id="1.10.10.660">
    <property type="entry name" value="conserved protein of unknown function from Enterococcus faecalis V583"/>
    <property type="match status" value="1"/>
</dbReference>
<dbReference type="EMBL" id="LZEY01000034">
    <property type="protein sequence ID" value="OBU06263.1"/>
    <property type="molecule type" value="Genomic_DNA"/>
</dbReference>
<dbReference type="OrthoDB" id="6193532at2"/>
<dbReference type="InterPro" id="IPR009499">
    <property type="entry name" value="AllG-like"/>
</dbReference>
<dbReference type="Pfam" id="PF06545">
    <property type="entry name" value="AllG"/>
    <property type="match status" value="1"/>
</dbReference>
<protein>
    <recommendedName>
        <fullName evidence="3">DUF1116 domain-containing protein</fullName>
    </recommendedName>
</protein>
<name>A0A1B8HB24_9GAMM</name>
<gene>
    <name evidence="1" type="ORF">AYY18_07160</name>
</gene>
<dbReference type="InterPro" id="IPR024033">
    <property type="entry name" value="OXTCase_su_AllG_h-dom"/>
</dbReference>
<sequence length="471" mass="50475">MTSLFKQPLSVINAGIEMFSDDLKKQHVPVTHLNWTPPGQGNVAVIRALDQIEGNALLQEKINAANALALERIIGSQPVLIGYDQAINVVPGMTKNTILHAGPPVGWENMCGAMKGAVTGALVFEGLAKNLADAERVAASGDIIFSPCHEHDCVGSMAGVTSASMFMHIVENKTYGNRAFTNLSEQMAKILRMGANDQSVIDRLNWMRDVLGPVLRDAMKFIGEIDLRLMLAQALHMGDECHNRNNAGTALLIQRLTTGIILTDFPVARQKEVFDFVASSEYFSGPTWMAMCKASMDAAHGIEFSTVVTTMARNGYEFGLRISGLPNQWFTGPAQQVIGPMFAGYKPEDSGLDIGDSAITETYGIGGFAMATAPAIVALVGGTVDEAVDFSRQMREITLGENPNVTIPLLGFMGIPTAIDITKVSASGILPVINTAIAHKDAGIGMIGAGIVHPPFECFEKAMLSYAQKYA</sequence>
<evidence type="ECO:0008006" key="3">
    <source>
        <dbReference type="Google" id="ProtNLM"/>
    </source>
</evidence>
<dbReference type="Gene3D" id="3.90.1700.10">
    <property type="entry name" value="v583 domain like"/>
    <property type="match status" value="1"/>
</dbReference>
<dbReference type="AlphaFoldDB" id="A0A1B8HB24"/>
<comment type="caution">
    <text evidence="1">The sequence shown here is derived from an EMBL/GenBank/DDBJ whole genome shotgun (WGS) entry which is preliminary data.</text>
</comment>
<keyword evidence="2" id="KW-1185">Reference proteome</keyword>
<accession>A0A1B8HB24</accession>